<dbReference type="Proteomes" id="UP001164250">
    <property type="component" value="Chromosome 5"/>
</dbReference>
<accession>A0ACC1BFP5</accession>
<gene>
    <name evidence="1" type="ORF">Patl1_27981</name>
</gene>
<evidence type="ECO:0000313" key="1">
    <source>
        <dbReference type="EMBL" id="KAJ0097701.1"/>
    </source>
</evidence>
<keyword evidence="2" id="KW-1185">Reference proteome</keyword>
<sequence length="215" mass="23883">MNQDKFNLRGTSGTSLLRHCQKGRPMELENFEPIFGEPKVEWTGSASASVIRFLFHVFAPNSSNLIIHATDFHSNTWEAKRSVLQLEDMRDEIGVGGSWSEFIDYVVSSIKSEDVKLVLGGSSDSDGVAYAKLVAQKSKGMPLVSISLTRLEGSVASKAMENLSLQLFKAFKSTQHLLTNEQERSLQLAKVISVEKVCLCVTFIHLSLQFNCYGF</sequence>
<evidence type="ECO:0000313" key="2">
    <source>
        <dbReference type="Proteomes" id="UP001164250"/>
    </source>
</evidence>
<protein>
    <submittedName>
        <fullName evidence="1">Uncharacterized protein</fullName>
    </submittedName>
</protein>
<organism evidence="1 2">
    <name type="scientific">Pistacia atlantica</name>
    <dbReference type="NCBI Taxonomy" id="434234"/>
    <lineage>
        <taxon>Eukaryota</taxon>
        <taxon>Viridiplantae</taxon>
        <taxon>Streptophyta</taxon>
        <taxon>Embryophyta</taxon>
        <taxon>Tracheophyta</taxon>
        <taxon>Spermatophyta</taxon>
        <taxon>Magnoliopsida</taxon>
        <taxon>eudicotyledons</taxon>
        <taxon>Gunneridae</taxon>
        <taxon>Pentapetalae</taxon>
        <taxon>rosids</taxon>
        <taxon>malvids</taxon>
        <taxon>Sapindales</taxon>
        <taxon>Anacardiaceae</taxon>
        <taxon>Pistacia</taxon>
    </lineage>
</organism>
<name>A0ACC1BFP5_9ROSI</name>
<comment type="caution">
    <text evidence="1">The sequence shown here is derived from an EMBL/GenBank/DDBJ whole genome shotgun (WGS) entry which is preliminary data.</text>
</comment>
<dbReference type="EMBL" id="CM047901">
    <property type="protein sequence ID" value="KAJ0097701.1"/>
    <property type="molecule type" value="Genomic_DNA"/>
</dbReference>
<proteinExistence type="predicted"/>
<reference evidence="2" key="1">
    <citation type="journal article" date="2023" name="G3 (Bethesda)">
        <title>Genome assembly and association tests identify interacting loci associated with vigor, precocity, and sex in interspecific pistachio rootstocks.</title>
        <authorList>
            <person name="Palmer W."/>
            <person name="Jacygrad E."/>
            <person name="Sagayaradj S."/>
            <person name="Cavanaugh K."/>
            <person name="Han R."/>
            <person name="Bertier L."/>
            <person name="Beede B."/>
            <person name="Kafkas S."/>
            <person name="Golino D."/>
            <person name="Preece J."/>
            <person name="Michelmore R."/>
        </authorList>
    </citation>
    <scope>NUCLEOTIDE SEQUENCE [LARGE SCALE GENOMIC DNA]</scope>
</reference>